<comment type="caution">
    <text evidence="1">The sequence shown here is derived from an EMBL/GenBank/DDBJ whole genome shotgun (WGS) entry which is preliminary data.</text>
</comment>
<reference evidence="1" key="1">
    <citation type="submission" date="2021-08" db="EMBL/GenBank/DDBJ databases">
        <title>The first chromosome-level gecko genome reveals the dynamic sex chromosomes of Neotropical dwarf geckos (Sphaerodactylidae: Sphaerodactylus).</title>
        <authorList>
            <person name="Pinto B.J."/>
            <person name="Keating S.E."/>
            <person name="Gamble T."/>
        </authorList>
    </citation>
    <scope>NUCLEOTIDE SEQUENCE</scope>
    <source>
        <strain evidence="1">TG3544</strain>
    </source>
</reference>
<evidence type="ECO:0000313" key="1">
    <source>
        <dbReference type="EMBL" id="KAH7987298.1"/>
    </source>
</evidence>
<proteinExistence type="predicted"/>
<name>A0ACB8E4T8_9SAUR</name>
<evidence type="ECO:0000313" key="2">
    <source>
        <dbReference type="Proteomes" id="UP000827872"/>
    </source>
</evidence>
<keyword evidence="2" id="KW-1185">Reference proteome</keyword>
<accession>A0ACB8E4T8</accession>
<dbReference type="Proteomes" id="UP000827872">
    <property type="component" value="Linkage Group LG17"/>
</dbReference>
<protein>
    <submittedName>
        <fullName evidence="1">Uncharacterized protein</fullName>
    </submittedName>
</protein>
<gene>
    <name evidence="1" type="ORF">K3G42_003295</name>
</gene>
<organism evidence="1 2">
    <name type="scientific">Sphaerodactylus townsendi</name>
    <dbReference type="NCBI Taxonomy" id="933632"/>
    <lineage>
        <taxon>Eukaryota</taxon>
        <taxon>Metazoa</taxon>
        <taxon>Chordata</taxon>
        <taxon>Craniata</taxon>
        <taxon>Vertebrata</taxon>
        <taxon>Euteleostomi</taxon>
        <taxon>Lepidosauria</taxon>
        <taxon>Squamata</taxon>
        <taxon>Bifurcata</taxon>
        <taxon>Gekkota</taxon>
        <taxon>Sphaerodactylidae</taxon>
        <taxon>Sphaerodactylus</taxon>
    </lineage>
</organism>
<dbReference type="EMBL" id="CM037630">
    <property type="protein sequence ID" value="KAH7987298.1"/>
    <property type="molecule type" value="Genomic_DNA"/>
</dbReference>
<sequence length="616" mass="69855">MRDPSGTRPSGGGAWAGPGAAANGASAGPGLNRAVAGEPLERSMEKGGRAAMRRSEGLASDLVLCLREALGQLRGIWEEIGIPEEQRLERTQVVGKYVQELLDKMITEEQNLKNRLLRGIQVWRSRLATLCQELQLAPFEEDGEATVLELEKELRTQVEDLLQQKQKRKQALKALQEQELEICSLLSVAPSDISANAVPSLEELDRFQHHLAVLVTEKNRRQVEFVDTRQKIILCMAELEHDPDTSFERDVLCEEVDAFCLSEENITALKDLLRQLEGRKILNEALCEELRSKILVLWDRLHVPAEERESFVSSMVGSRSKIIHALQVELNRLETMKLQNIQSMVEAIRAELADYWDKCFCGEEQRERFSPLREADFTEELLRQHEDELARIKRFFETHQELFQAVRKWEGNWRLFQELERKATDPSRFTNRGGNLLKEEKLRAKLQKTLPKRFTDHVAEQWQLHRLEKEREKQERQLKKSRQMEEEMMYGSTPSKPRVLGATTPGKVRTLNSTPATPNSTIRSALRGSVFRSPASHPPLSGSKASRTPCRTAAKPSRPGRLEHNKENVSQLGGTPLSGGCTSTVSLTSAALHASINSKLSTYSELYARTVKNFKI</sequence>